<organism evidence="10">
    <name type="scientific">uncultured Dysgonomonas sp</name>
    <dbReference type="NCBI Taxonomy" id="206096"/>
    <lineage>
        <taxon>Bacteria</taxon>
        <taxon>Pseudomonadati</taxon>
        <taxon>Bacteroidota</taxon>
        <taxon>Bacteroidia</taxon>
        <taxon>Bacteroidales</taxon>
        <taxon>Dysgonomonadaceae</taxon>
        <taxon>Dysgonomonas</taxon>
        <taxon>environmental samples</taxon>
    </lineage>
</organism>
<feature type="chain" id="PRO_5012081016" description="TonB-dependent receptor plug domain-containing protein" evidence="8">
    <location>
        <begin position="36"/>
        <end position="1078"/>
    </location>
</feature>
<dbReference type="InterPro" id="IPR036942">
    <property type="entry name" value="Beta-barrel_TonB_sf"/>
</dbReference>
<keyword evidence="6 7" id="KW-0998">Cell outer membrane</keyword>
<evidence type="ECO:0000256" key="6">
    <source>
        <dbReference type="ARBA" id="ARBA00023237"/>
    </source>
</evidence>
<dbReference type="InterPro" id="IPR008969">
    <property type="entry name" value="CarboxyPept-like_regulatory"/>
</dbReference>
<dbReference type="Pfam" id="PF13715">
    <property type="entry name" value="CarbopepD_reg_2"/>
    <property type="match status" value="1"/>
</dbReference>
<keyword evidence="2 7" id="KW-0813">Transport</keyword>
<feature type="signal peptide" evidence="8">
    <location>
        <begin position="1"/>
        <end position="35"/>
    </location>
</feature>
<protein>
    <recommendedName>
        <fullName evidence="9">TonB-dependent receptor plug domain-containing protein</fullName>
    </recommendedName>
</protein>
<dbReference type="Pfam" id="PF07715">
    <property type="entry name" value="Plug"/>
    <property type="match status" value="1"/>
</dbReference>
<comment type="subcellular location">
    <subcellularLocation>
        <location evidence="1 7">Cell outer membrane</location>
        <topology evidence="1 7">Multi-pass membrane protein</topology>
    </subcellularLocation>
</comment>
<evidence type="ECO:0000256" key="2">
    <source>
        <dbReference type="ARBA" id="ARBA00022448"/>
    </source>
</evidence>
<evidence type="ECO:0000256" key="4">
    <source>
        <dbReference type="ARBA" id="ARBA00022692"/>
    </source>
</evidence>
<dbReference type="InterPro" id="IPR039426">
    <property type="entry name" value="TonB-dep_rcpt-like"/>
</dbReference>
<reference evidence="10" key="1">
    <citation type="submission" date="2016-04" db="EMBL/GenBank/DDBJ databases">
        <authorList>
            <person name="Evans L.H."/>
            <person name="Alamgir A."/>
            <person name="Owens N."/>
            <person name="Weber N.D."/>
            <person name="Virtaneva K."/>
            <person name="Barbian K."/>
            <person name="Babar A."/>
            <person name="Rosenke K."/>
        </authorList>
    </citation>
    <scope>NUCLEOTIDE SEQUENCE</scope>
    <source>
        <strain evidence="10">86-1</strain>
    </source>
</reference>
<dbReference type="GO" id="GO:0009279">
    <property type="term" value="C:cell outer membrane"/>
    <property type="evidence" value="ECO:0007669"/>
    <property type="project" value="UniProtKB-SubCell"/>
</dbReference>
<evidence type="ECO:0000256" key="5">
    <source>
        <dbReference type="ARBA" id="ARBA00023136"/>
    </source>
</evidence>
<dbReference type="EMBL" id="FLUM01000003">
    <property type="protein sequence ID" value="SBW04099.1"/>
    <property type="molecule type" value="Genomic_DNA"/>
</dbReference>
<dbReference type="InterPro" id="IPR012910">
    <property type="entry name" value="Plug_dom"/>
</dbReference>
<evidence type="ECO:0000313" key="10">
    <source>
        <dbReference type="EMBL" id="SBW04099.1"/>
    </source>
</evidence>
<dbReference type="PROSITE" id="PS52016">
    <property type="entry name" value="TONB_DEPENDENT_REC_3"/>
    <property type="match status" value="1"/>
</dbReference>
<sequence length="1078" mass="118656">MTALKQARKSFIQKLLCILFAGLVLSTAGSIDVQANTGKSEDPTDLQQTVKTITGTVVDRNGEPLAGVSVTIRGTITGTMTDGSGKYAITVRDNNQVLNFSYIGFKPLSVAAKNSVIDITMEEDAQMMDEVVVTAMGIKKERKALGYSVQDINADELMKNKSTNILNSLSGKIAGLNVTQSSGAAGAGASIIIRGGTSLERDNQPLFVVDGMIYDNSTDAGGNSAFDGATRVNSTNSNRIMDINPEDIENVSVLKGPAASALYGSRAAAGVIVITTKKGQEGQVKVNVNSKFSTSWVNRYPEQQDRYKRGYYNQSGTLDDYTMNSWGAAFKEGEQVYNNMEDFFQNGSTWDNNVSISGGSKNSNYFLSASRYDQTGIIPETGFEKTTFRFNGEQKYGILTTGANVAYSVGSADKALTSTGLTGSGGTGAISSVYRWARSDDMKHWLNEDGSRYRMFEGLQLPAADVDNPYWIINRNPITEKTTRFTGTINAKLNIAEWFNIAYIAGTDRYTTNTKRIIGANGGVDLIYQKGMLSENDRTYEYLSSNFMMNFTKKFGDFDLNLLLGQSVEDTKVKTNRYRAWNFVTENFYNINNTANEDRRIAQGNSRKRLIGAYGEFRAGYKNMLYATVTGRNDWTSTLPIDNRSYFYPSVSGSFLFTEVMPKNDILSYGKIRASWAEVGKDADPYVTNTYIDPPFPTVGGTGIQDAWTHGNDILVPEKTRSTEIGLELGFLNGRLGFDMAYYSNKSINQLLSPRTSQTTGYIFMTTNAGDITNKGFEISIKAEPIKTRDFSWNTMLNLARNKGKVNNLLPGIDVLYVTDVQVGSAKAASFNGGNFMGISGSKYNRDEAGNMILDWESGMPTSDGKEIYDIGNREPKLTGGFTNTFRYKDFELSFLLDFRIGGDIYNGTDYFMTGIGMSKRSMDRESLTLSGVAKNPDTQQLESKTYTFQANKFYLKGQEVSSGTAKAESGYQIIQKYWDTYYNYESANYMTNTNWLRLRSLSLSYYMPSKLLNKTKFIKGMSINVTGTNLLLFTNYKGMDPETSAAGSGAVGSSSVGIDYNGVPATAGMSFGINLTF</sequence>
<dbReference type="NCBIfam" id="TIGR04056">
    <property type="entry name" value="OMP_RagA_SusC"/>
    <property type="match status" value="1"/>
</dbReference>
<dbReference type="AlphaFoldDB" id="A0A212JXE4"/>
<evidence type="ECO:0000256" key="8">
    <source>
        <dbReference type="SAM" id="SignalP"/>
    </source>
</evidence>
<keyword evidence="4 7" id="KW-0812">Transmembrane</keyword>
<dbReference type="InterPro" id="IPR037066">
    <property type="entry name" value="Plug_dom_sf"/>
</dbReference>
<gene>
    <name evidence="10" type="ORF">KL86DYS1_30750</name>
</gene>
<dbReference type="Gene3D" id="2.170.130.10">
    <property type="entry name" value="TonB-dependent receptor, plug domain"/>
    <property type="match status" value="1"/>
</dbReference>
<evidence type="ECO:0000256" key="3">
    <source>
        <dbReference type="ARBA" id="ARBA00022452"/>
    </source>
</evidence>
<dbReference type="NCBIfam" id="TIGR04057">
    <property type="entry name" value="SusC_RagA_signa"/>
    <property type="match status" value="1"/>
</dbReference>
<keyword evidence="3 7" id="KW-1134">Transmembrane beta strand</keyword>
<dbReference type="RefSeq" id="WP_296942822.1">
    <property type="nucleotide sequence ID" value="NZ_LT599032.1"/>
</dbReference>
<dbReference type="SUPFAM" id="SSF49464">
    <property type="entry name" value="Carboxypeptidase regulatory domain-like"/>
    <property type="match status" value="1"/>
</dbReference>
<comment type="similarity">
    <text evidence="7">Belongs to the TonB-dependent receptor family.</text>
</comment>
<dbReference type="InterPro" id="IPR023997">
    <property type="entry name" value="TonB-dep_OMP_SusC/RagA_CS"/>
</dbReference>
<evidence type="ECO:0000256" key="7">
    <source>
        <dbReference type="PROSITE-ProRule" id="PRU01360"/>
    </source>
</evidence>
<name>A0A212JXE4_9BACT</name>
<keyword evidence="8" id="KW-0732">Signal</keyword>
<evidence type="ECO:0000256" key="1">
    <source>
        <dbReference type="ARBA" id="ARBA00004571"/>
    </source>
</evidence>
<evidence type="ECO:0000259" key="9">
    <source>
        <dbReference type="Pfam" id="PF07715"/>
    </source>
</evidence>
<dbReference type="InterPro" id="IPR023996">
    <property type="entry name" value="TonB-dep_OMP_SusC/RagA"/>
</dbReference>
<accession>A0A212JXE4</accession>
<proteinExistence type="inferred from homology"/>
<keyword evidence="5 7" id="KW-0472">Membrane</keyword>
<dbReference type="Gene3D" id="2.60.40.1120">
    <property type="entry name" value="Carboxypeptidase-like, regulatory domain"/>
    <property type="match status" value="1"/>
</dbReference>
<feature type="domain" description="TonB-dependent receptor plug" evidence="9">
    <location>
        <begin position="145"/>
        <end position="271"/>
    </location>
</feature>
<dbReference type="Gene3D" id="2.40.170.20">
    <property type="entry name" value="TonB-dependent receptor, beta-barrel domain"/>
    <property type="match status" value="1"/>
</dbReference>
<dbReference type="SUPFAM" id="SSF56935">
    <property type="entry name" value="Porins"/>
    <property type="match status" value="1"/>
</dbReference>